<dbReference type="Proteomes" id="UP001058974">
    <property type="component" value="Chromosome 5"/>
</dbReference>
<name>A0A9D4X7B3_PEA</name>
<proteinExistence type="predicted"/>
<evidence type="ECO:0000256" key="2">
    <source>
        <dbReference type="SAM" id="MobiDB-lite"/>
    </source>
</evidence>
<dbReference type="PANTHER" id="PTHR35507">
    <property type="entry name" value="OS09G0488600 PROTEIN"/>
    <property type="match status" value="1"/>
</dbReference>
<protein>
    <submittedName>
        <fullName evidence="3">Uncharacterized protein</fullName>
    </submittedName>
</protein>
<comment type="caution">
    <text evidence="3">The sequence shown here is derived from an EMBL/GenBank/DDBJ whole genome shotgun (WGS) entry which is preliminary data.</text>
</comment>
<feature type="region of interest" description="Disordered" evidence="2">
    <location>
        <begin position="455"/>
        <end position="510"/>
    </location>
</feature>
<organism evidence="3 4">
    <name type="scientific">Pisum sativum</name>
    <name type="common">Garden pea</name>
    <name type="synonym">Lathyrus oleraceus</name>
    <dbReference type="NCBI Taxonomy" id="3888"/>
    <lineage>
        <taxon>Eukaryota</taxon>
        <taxon>Viridiplantae</taxon>
        <taxon>Streptophyta</taxon>
        <taxon>Embryophyta</taxon>
        <taxon>Tracheophyta</taxon>
        <taxon>Spermatophyta</taxon>
        <taxon>Magnoliopsida</taxon>
        <taxon>eudicotyledons</taxon>
        <taxon>Gunneridae</taxon>
        <taxon>Pentapetalae</taxon>
        <taxon>rosids</taxon>
        <taxon>fabids</taxon>
        <taxon>Fabales</taxon>
        <taxon>Fabaceae</taxon>
        <taxon>Papilionoideae</taxon>
        <taxon>50 kb inversion clade</taxon>
        <taxon>NPAAA clade</taxon>
        <taxon>Hologalegina</taxon>
        <taxon>IRL clade</taxon>
        <taxon>Fabeae</taxon>
        <taxon>Lathyrus</taxon>
    </lineage>
</organism>
<dbReference type="AlphaFoldDB" id="A0A9D4X7B3"/>
<sequence length="510" mass="57068">HFQKRTNGSMNDSNGNATSPLPCIVSIPPFAVNHRRLSSSTVFVQRSRPVSSEKQMAWISLQGRLVNADEASSARTIGGGLTDELAFAWNLFPPIHRVLIVAVIGTAASVARSQKNQEILKLKKSIELRDQVLLSMQEKLDDLCEQVNRSEENTVVAINKLSNKDGELQLEEAFGSERIKFVDCGCWHCEEHSSVYNELVQDANSRKASSGNEVLQYKSRFSNEEQEERRMSDWSDLASSVTFTSDIQGANSRKASSGNVVLQYKSPFSNEEQEERRMSDWSDLASSVTSAADSQLNNLAIEQDIYNLKRDCEEKETTINELTTLLNSSEIANRKRVAELEDTIERKNTTISKLKKDMAVLEQKVMQLTRLRRPSFSANILNESQLPQMRDNLIYDMDSTTSPSSSDSDSSPVNNTQNLPANVFVPNQNSDSTIDQTPKQAKFLKSSGTLIERRSQSRYASPLQEVPIYHKSNAASSSSQKQLSPHKDLKKSRRRSLTGAKTAGAHKRWV</sequence>
<evidence type="ECO:0000313" key="3">
    <source>
        <dbReference type="EMBL" id="KAI5413545.1"/>
    </source>
</evidence>
<accession>A0A9D4X7B3</accession>
<dbReference type="EMBL" id="JAMSHJ010000005">
    <property type="protein sequence ID" value="KAI5413545.1"/>
    <property type="molecule type" value="Genomic_DNA"/>
</dbReference>
<reference evidence="3 4" key="1">
    <citation type="journal article" date="2022" name="Nat. Genet.">
        <title>Improved pea reference genome and pan-genome highlight genomic features and evolutionary characteristics.</title>
        <authorList>
            <person name="Yang T."/>
            <person name="Liu R."/>
            <person name="Luo Y."/>
            <person name="Hu S."/>
            <person name="Wang D."/>
            <person name="Wang C."/>
            <person name="Pandey M.K."/>
            <person name="Ge S."/>
            <person name="Xu Q."/>
            <person name="Li N."/>
            <person name="Li G."/>
            <person name="Huang Y."/>
            <person name="Saxena R.K."/>
            <person name="Ji Y."/>
            <person name="Li M."/>
            <person name="Yan X."/>
            <person name="He Y."/>
            <person name="Liu Y."/>
            <person name="Wang X."/>
            <person name="Xiang C."/>
            <person name="Varshney R.K."/>
            <person name="Ding H."/>
            <person name="Gao S."/>
            <person name="Zong X."/>
        </authorList>
    </citation>
    <scope>NUCLEOTIDE SEQUENCE [LARGE SCALE GENOMIC DNA]</scope>
    <source>
        <strain evidence="3 4">cv. Zhongwan 6</strain>
    </source>
</reference>
<feature type="coiled-coil region" evidence="1">
    <location>
        <begin position="337"/>
        <end position="371"/>
    </location>
</feature>
<evidence type="ECO:0000256" key="1">
    <source>
        <dbReference type="SAM" id="Coils"/>
    </source>
</evidence>
<dbReference type="PANTHER" id="PTHR35507:SF1">
    <property type="entry name" value="TMF_TATA_BD DOMAIN-CONTAINING PROTEIN"/>
    <property type="match status" value="1"/>
</dbReference>
<feature type="compositionally biased region" description="Low complexity" evidence="2">
    <location>
        <begin position="471"/>
        <end position="483"/>
    </location>
</feature>
<keyword evidence="4" id="KW-1185">Reference proteome</keyword>
<keyword evidence="1" id="KW-0175">Coiled coil</keyword>
<gene>
    <name evidence="3" type="ORF">KIW84_057933</name>
</gene>
<feature type="compositionally biased region" description="Low complexity" evidence="2">
    <location>
        <begin position="398"/>
        <end position="412"/>
    </location>
</feature>
<feature type="region of interest" description="Disordered" evidence="2">
    <location>
        <begin position="395"/>
        <end position="439"/>
    </location>
</feature>
<evidence type="ECO:0000313" key="4">
    <source>
        <dbReference type="Proteomes" id="UP001058974"/>
    </source>
</evidence>
<dbReference type="Gramene" id="Psat05G0793300-T1">
    <property type="protein sequence ID" value="KAI5413545.1"/>
    <property type="gene ID" value="KIW84_057933"/>
</dbReference>
<feature type="non-terminal residue" evidence="3">
    <location>
        <position position="1"/>
    </location>
</feature>
<feature type="compositionally biased region" description="Polar residues" evidence="2">
    <location>
        <begin position="413"/>
        <end position="439"/>
    </location>
</feature>